<dbReference type="KEGG" id="coh:EAV92_13775"/>
<sequence>MNAIQVKIETWSEADLDLLRQLNAPEMTEHLGGPETEEQILARHERYLKIEGRGTGRMFRIVALPELEPVGSIGYWDSHWQDEPAFEMGWGVLPAYQGRGIAGQAVAEAIASARAEGKHRFINAFPSVDNPASNAICRKSGFSLIGECDFEYPPGSTMKCHHWQLDLDKQ</sequence>
<dbReference type="AlphaFoldDB" id="A0A3G3JZJ1"/>
<dbReference type="InterPro" id="IPR016181">
    <property type="entry name" value="Acyl_CoA_acyltransferase"/>
</dbReference>
<dbReference type="PANTHER" id="PTHR43792:SF8">
    <property type="entry name" value="[RIBOSOMAL PROTEIN US5]-ALANINE N-ACETYLTRANSFERASE"/>
    <property type="match status" value="1"/>
</dbReference>
<dbReference type="Proteomes" id="UP000269097">
    <property type="component" value="Chromosome"/>
</dbReference>
<dbReference type="EMBL" id="CP033433">
    <property type="protein sequence ID" value="AYQ73552.1"/>
    <property type="molecule type" value="Genomic_DNA"/>
</dbReference>
<comment type="similarity">
    <text evidence="3">Belongs to the acetyltransferase family. RimJ subfamily.</text>
</comment>
<dbReference type="PROSITE" id="PS51186">
    <property type="entry name" value="GNAT"/>
    <property type="match status" value="1"/>
</dbReference>
<evidence type="ECO:0000313" key="5">
    <source>
        <dbReference type="EMBL" id="AYQ73552.1"/>
    </source>
</evidence>
<dbReference type="InterPro" id="IPR051531">
    <property type="entry name" value="N-acetyltransferase"/>
</dbReference>
<evidence type="ECO:0000259" key="4">
    <source>
        <dbReference type="PROSITE" id="PS51186"/>
    </source>
</evidence>
<dbReference type="Gene3D" id="3.40.630.30">
    <property type="match status" value="1"/>
</dbReference>
<evidence type="ECO:0000313" key="6">
    <source>
        <dbReference type="Proteomes" id="UP000269097"/>
    </source>
</evidence>
<reference evidence="5 6" key="1">
    <citation type="submission" date="2018-10" db="EMBL/GenBank/DDBJ databases">
        <title>Genome Sequence of Cohnella sp.</title>
        <authorList>
            <person name="Srinivasan S."/>
            <person name="Kim M.K."/>
        </authorList>
    </citation>
    <scope>NUCLEOTIDE SEQUENCE [LARGE SCALE GENOMIC DNA]</scope>
    <source>
        <strain evidence="5 6">18JY8-7</strain>
    </source>
</reference>
<proteinExistence type="inferred from homology"/>
<dbReference type="GO" id="GO:0005737">
    <property type="term" value="C:cytoplasm"/>
    <property type="evidence" value="ECO:0007669"/>
    <property type="project" value="TreeGrafter"/>
</dbReference>
<dbReference type="RefSeq" id="WP_123041636.1">
    <property type="nucleotide sequence ID" value="NZ_CP033433.1"/>
</dbReference>
<keyword evidence="6" id="KW-1185">Reference proteome</keyword>
<dbReference type="CDD" id="cd04301">
    <property type="entry name" value="NAT_SF"/>
    <property type="match status" value="1"/>
</dbReference>
<accession>A0A3G3JZJ1</accession>
<evidence type="ECO:0000256" key="1">
    <source>
        <dbReference type="ARBA" id="ARBA00022679"/>
    </source>
</evidence>
<dbReference type="SUPFAM" id="SSF55729">
    <property type="entry name" value="Acyl-CoA N-acyltransferases (Nat)"/>
    <property type="match status" value="1"/>
</dbReference>
<name>A0A3G3JZJ1_9BACL</name>
<dbReference type="InterPro" id="IPR000182">
    <property type="entry name" value="GNAT_dom"/>
</dbReference>
<dbReference type="Pfam" id="PF13302">
    <property type="entry name" value="Acetyltransf_3"/>
    <property type="match status" value="1"/>
</dbReference>
<keyword evidence="1 5" id="KW-0808">Transferase</keyword>
<organism evidence="5 6">
    <name type="scientific">Cohnella candidum</name>
    <dbReference type="NCBI Taxonomy" id="2674991"/>
    <lineage>
        <taxon>Bacteria</taxon>
        <taxon>Bacillati</taxon>
        <taxon>Bacillota</taxon>
        <taxon>Bacilli</taxon>
        <taxon>Bacillales</taxon>
        <taxon>Paenibacillaceae</taxon>
        <taxon>Cohnella</taxon>
    </lineage>
</organism>
<dbReference type="PANTHER" id="PTHR43792">
    <property type="entry name" value="GNAT FAMILY, PUTATIVE (AFU_ORTHOLOGUE AFUA_3G00765)-RELATED-RELATED"/>
    <property type="match status" value="1"/>
</dbReference>
<keyword evidence="2" id="KW-0012">Acyltransferase</keyword>
<dbReference type="GO" id="GO:0008999">
    <property type="term" value="F:protein-N-terminal-alanine acetyltransferase activity"/>
    <property type="evidence" value="ECO:0007669"/>
    <property type="project" value="TreeGrafter"/>
</dbReference>
<evidence type="ECO:0000256" key="2">
    <source>
        <dbReference type="ARBA" id="ARBA00023315"/>
    </source>
</evidence>
<evidence type="ECO:0000256" key="3">
    <source>
        <dbReference type="ARBA" id="ARBA00038502"/>
    </source>
</evidence>
<feature type="domain" description="N-acetyltransferase" evidence="4">
    <location>
        <begin position="6"/>
        <end position="170"/>
    </location>
</feature>
<gene>
    <name evidence="5" type="ORF">EAV92_13775</name>
</gene>
<protein>
    <submittedName>
        <fullName evidence="5">N-acetyltransferase</fullName>
    </submittedName>
</protein>